<dbReference type="PANTHER" id="PTHR34825:SF1">
    <property type="entry name" value="AAA-ATPASE-LIKE DOMAIN-CONTAINING PROTEIN"/>
    <property type="match status" value="1"/>
</dbReference>
<name>A0A948WYH2_9GAMM</name>
<dbReference type="AlphaFoldDB" id="A0A948WYH2"/>
<dbReference type="InterPro" id="IPR018631">
    <property type="entry name" value="AAA-ATPase-like_dom"/>
</dbReference>
<reference evidence="2" key="2">
    <citation type="submission" date="2021-04" db="EMBL/GenBank/DDBJ databases">
        <authorList>
            <person name="Gilroy R."/>
        </authorList>
    </citation>
    <scope>NUCLEOTIDE SEQUENCE</scope>
    <source>
        <strain evidence="2">378</strain>
    </source>
</reference>
<evidence type="ECO:0000313" key="3">
    <source>
        <dbReference type="Proteomes" id="UP000733611"/>
    </source>
</evidence>
<reference evidence="2" key="1">
    <citation type="journal article" date="2021" name="PeerJ">
        <title>Extensive microbial diversity within the chicken gut microbiome revealed by metagenomics and culture.</title>
        <authorList>
            <person name="Gilroy R."/>
            <person name="Ravi A."/>
            <person name="Getino M."/>
            <person name="Pursley I."/>
            <person name="Horton D.L."/>
            <person name="Alikhan N.F."/>
            <person name="Baker D."/>
            <person name="Gharbi K."/>
            <person name="Hall N."/>
            <person name="Watson M."/>
            <person name="Adriaenssens E.M."/>
            <person name="Foster-Nyarko E."/>
            <person name="Jarju S."/>
            <person name="Secka A."/>
            <person name="Antonio M."/>
            <person name="Oren A."/>
            <person name="Chaudhuri R.R."/>
            <person name="La Ragione R."/>
            <person name="Hildebrand F."/>
            <person name="Pallen M.J."/>
        </authorList>
    </citation>
    <scope>NUCLEOTIDE SEQUENCE</scope>
    <source>
        <strain evidence="2">378</strain>
    </source>
</reference>
<dbReference type="EMBL" id="JAHLFE010000027">
    <property type="protein sequence ID" value="MBU3843537.1"/>
    <property type="molecule type" value="Genomic_DNA"/>
</dbReference>
<proteinExistence type="predicted"/>
<gene>
    <name evidence="2" type="ORF">H9847_01490</name>
</gene>
<dbReference type="Pfam" id="PF08011">
    <property type="entry name" value="PDDEXK_9"/>
    <property type="match status" value="1"/>
</dbReference>
<protein>
    <submittedName>
        <fullName evidence="2">AAA family ATPase</fullName>
    </submittedName>
</protein>
<evidence type="ECO:0000313" key="2">
    <source>
        <dbReference type="EMBL" id="MBU3843537.1"/>
    </source>
</evidence>
<dbReference type="Pfam" id="PF09820">
    <property type="entry name" value="AAA-ATPase_like"/>
    <property type="match status" value="1"/>
</dbReference>
<feature type="domain" description="AAA-ATPase-like" evidence="1">
    <location>
        <begin position="35"/>
        <end position="230"/>
    </location>
</feature>
<dbReference type="SUPFAM" id="SSF52540">
    <property type="entry name" value="P-loop containing nucleoside triphosphate hydrolases"/>
    <property type="match status" value="1"/>
</dbReference>
<evidence type="ECO:0000259" key="1">
    <source>
        <dbReference type="Pfam" id="PF09820"/>
    </source>
</evidence>
<dbReference type="InterPro" id="IPR012547">
    <property type="entry name" value="PDDEXK_9"/>
</dbReference>
<dbReference type="Proteomes" id="UP000733611">
    <property type="component" value="Unassembled WGS sequence"/>
</dbReference>
<dbReference type="PANTHER" id="PTHR34825">
    <property type="entry name" value="CONSERVED PROTEIN, WITH A WEAK D-GALACTARATE DEHYDRATASE/ALTRONATE HYDROLASE DOMAIN"/>
    <property type="match status" value="1"/>
</dbReference>
<accession>A0A948WYH2</accession>
<organism evidence="2 3">
    <name type="scientific">Candidatus Anaerobiospirillum pullicola</name>
    <dbReference type="NCBI Taxonomy" id="2838451"/>
    <lineage>
        <taxon>Bacteria</taxon>
        <taxon>Pseudomonadati</taxon>
        <taxon>Pseudomonadota</taxon>
        <taxon>Gammaproteobacteria</taxon>
        <taxon>Aeromonadales</taxon>
        <taxon>Succinivibrionaceae</taxon>
        <taxon>Anaerobiospirillum</taxon>
    </lineage>
</organism>
<dbReference type="Gene3D" id="3.40.50.300">
    <property type="entry name" value="P-loop containing nucleotide triphosphate hydrolases"/>
    <property type="match status" value="1"/>
</dbReference>
<comment type="caution">
    <text evidence="2">The sequence shown here is derived from an EMBL/GenBank/DDBJ whole genome shotgun (WGS) entry which is preliminary data.</text>
</comment>
<dbReference type="InterPro" id="IPR027417">
    <property type="entry name" value="P-loop_NTPase"/>
</dbReference>
<sequence>MLKLKPIAKLMQEHSLGEAALQDSSGDASDLQNIPLGVSDWNNLTSKARDYVVVDKTAKLAELVNQRKVFIARPRRMGKTTLCSMLHELFAHGKGKFAGTAVYDLWSEPDVYPVIHLSFDKITADDALEFELWLKLFVVKAFKLVGFPEVESFQRDLALSGFFGQFNPIALQHELVFIIDEWHYPLTSLLENGKEDQFNVVRAVLRDFYAWLRGLPNVRFILVMGIMRYSEFSSFTGQDIQDLSMRPYFADLLGYNLEEVRTNFACYIPRAANKLGITEEQLMEQLEQYYDGFCFDENASVKVYCPYSINRFFAQLFDPNKQLLFRNFWMNSANASVALTSFLQAHPLSQTDLTQICLQHFTLTQDEIREPFFFGTVKFKQLLVQSGYYSIKSLVHNPITGKREFNCGITNQDVAEEFEPVVTDYLVNFDADKSKALKAEGSEAQKSLLAGDIECMCIRLNQILCKIHYKILSHANEELYRSFIARFLSANLIKVSEEVVNTLGRCDLVAVTPDHLYPIELKRLGADQKTEHHKFTRLTDGETQLLERGYGSNLTDNDLPQTGVILVISDKDHQICAWRTLTQTDAGIEHHEGYIPSLNVLTQQQVKYGRVHWQTKQQKPSPTQP</sequence>